<evidence type="ECO:0000313" key="2">
    <source>
        <dbReference type="EMBL" id="TMW59471.1"/>
    </source>
</evidence>
<feature type="compositionally biased region" description="Polar residues" evidence="1">
    <location>
        <begin position="347"/>
        <end position="361"/>
    </location>
</feature>
<organism evidence="2 3">
    <name type="scientific">Pythium oligandrum</name>
    <name type="common">Mycoparasitic fungus</name>
    <dbReference type="NCBI Taxonomy" id="41045"/>
    <lineage>
        <taxon>Eukaryota</taxon>
        <taxon>Sar</taxon>
        <taxon>Stramenopiles</taxon>
        <taxon>Oomycota</taxon>
        <taxon>Peronosporomycetes</taxon>
        <taxon>Pythiales</taxon>
        <taxon>Pythiaceae</taxon>
        <taxon>Pythium</taxon>
    </lineage>
</organism>
<evidence type="ECO:0000313" key="3">
    <source>
        <dbReference type="Proteomes" id="UP000794436"/>
    </source>
</evidence>
<dbReference type="EMBL" id="SPLM01000109">
    <property type="protein sequence ID" value="TMW59471.1"/>
    <property type="molecule type" value="Genomic_DNA"/>
</dbReference>
<feature type="region of interest" description="Disordered" evidence="1">
    <location>
        <begin position="501"/>
        <end position="521"/>
    </location>
</feature>
<sequence>MKGHHYLFSTNHKQVEVSDGHQNAGSFCMGKRAMDTMDTWWMDVEADVEKNRHVKDPFREAYVRLVGTPFDRFLENEGRGDDGNEGRADELDPVALRHEISIRSQQVHLRLEILRRQVHTLCEESEAFLSSRNRREKASSRSKQKTPEDIPQEIAADPVIDVEQLLHRLQLFEKGELSSSDIQKSWQWNCDCESHEVARIDGHLNLLRQTMNERFIQHLETRPSIYGPLQTYTEMLQGETSDEQDDPAFLQECMKSIKPFFLEDFIQEDFSMSHHSDNQEEFVDVDEPMDVDDECDIAQAESPVERATEASPVLGASCEVPRECEEVSPPNPLHSAPSQPRDCISSPRYSVSSRRQSNNLFSVEKTKAKRDTFRAEAQQVEPQETRPTTNPRQEAIKSSRSTIDEQNRQLLVDCTSWLRFSHSILDPGVDLLSLRESGIDGDEDAEPGVLNIQYSRDVSVMIETRSTISVEDVPRLEEHECDPLVRRDVCDVLEGDSQYPYITKRQRGSQPPKPSKKPKLAITSSGVRRTTLRMLIDGITLTLRRVAQTSCVSYLSSIAKTLSAPASPQRHFVALVFAASIANTSDREHDAEKISITLESARSGDVKVICRQE</sequence>
<dbReference type="AlphaFoldDB" id="A0A8K1CAN1"/>
<keyword evidence="3" id="KW-1185">Reference proteome</keyword>
<name>A0A8K1CAN1_PYTOL</name>
<comment type="caution">
    <text evidence="2">The sequence shown here is derived from an EMBL/GenBank/DDBJ whole genome shotgun (WGS) entry which is preliminary data.</text>
</comment>
<feature type="region of interest" description="Disordered" evidence="1">
    <location>
        <begin position="323"/>
        <end position="401"/>
    </location>
</feature>
<proteinExistence type="predicted"/>
<dbReference type="OrthoDB" id="102511at2759"/>
<reference evidence="2" key="1">
    <citation type="submission" date="2019-03" db="EMBL/GenBank/DDBJ databases">
        <title>Long read genome sequence of the mycoparasitic Pythium oligandrum ATCC 38472 isolated from sugarbeet rhizosphere.</title>
        <authorList>
            <person name="Gaulin E."/>
        </authorList>
    </citation>
    <scope>NUCLEOTIDE SEQUENCE</scope>
    <source>
        <strain evidence="2">ATCC 38472_TT</strain>
    </source>
</reference>
<feature type="compositionally biased region" description="Polar residues" evidence="1">
    <location>
        <begin position="380"/>
        <end position="393"/>
    </location>
</feature>
<dbReference type="Proteomes" id="UP000794436">
    <property type="component" value="Unassembled WGS sequence"/>
</dbReference>
<feature type="compositionally biased region" description="Basic and acidic residues" evidence="1">
    <location>
        <begin position="364"/>
        <end position="374"/>
    </location>
</feature>
<evidence type="ECO:0000256" key="1">
    <source>
        <dbReference type="SAM" id="MobiDB-lite"/>
    </source>
</evidence>
<gene>
    <name evidence="2" type="ORF">Poli38472_004540</name>
</gene>
<accession>A0A8K1CAN1</accession>
<protein>
    <submittedName>
        <fullName evidence="2">Uncharacterized protein</fullName>
    </submittedName>
</protein>